<keyword evidence="4" id="KW-0547">Nucleotide-binding</keyword>
<keyword evidence="3 9" id="KW-0808">Transferase</keyword>
<dbReference type="AlphaFoldDB" id="A0A3B1D9N8"/>
<evidence type="ECO:0000256" key="5">
    <source>
        <dbReference type="ARBA" id="ARBA00022777"/>
    </source>
</evidence>
<dbReference type="PANTHER" id="PTHR23342">
    <property type="entry name" value="N-ACETYLGLUTAMATE SYNTHASE"/>
    <property type="match status" value="1"/>
</dbReference>
<proteinExistence type="predicted"/>
<dbReference type="SUPFAM" id="SSF53633">
    <property type="entry name" value="Carbamate kinase-like"/>
    <property type="match status" value="1"/>
</dbReference>
<dbReference type="GO" id="GO:0003991">
    <property type="term" value="F:acetylglutamate kinase activity"/>
    <property type="evidence" value="ECO:0007669"/>
    <property type="project" value="UniProtKB-EC"/>
</dbReference>
<evidence type="ECO:0000256" key="3">
    <source>
        <dbReference type="ARBA" id="ARBA00022679"/>
    </source>
</evidence>
<feature type="domain" description="Aspartate/glutamate/uridylate kinase" evidence="8">
    <location>
        <begin position="2"/>
        <end position="235"/>
    </location>
</feature>
<keyword evidence="6" id="KW-0067">ATP-binding</keyword>
<keyword evidence="1" id="KW-0055">Arginine biosynthesis</keyword>
<evidence type="ECO:0000256" key="1">
    <source>
        <dbReference type="ARBA" id="ARBA00022571"/>
    </source>
</evidence>
<dbReference type="InterPro" id="IPR036393">
    <property type="entry name" value="AceGlu_kinase-like_sf"/>
</dbReference>
<name>A0A3B1D9N8_9ZZZZ</name>
<dbReference type="EMBL" id="UOGD01000417">
    <property type="protein sequence ID" value="VAX28485.1"/>
    <property type="molecule type" value="Genomic_DNA"/>
</dbReference>
<dbReference type="GO" id="GO:0005524">
    <property type="term" value="F:ATP binding"/>
    <property type="evidence" value="ECO:0007669"/>
    <property type="project" value="UniProtKB-KW"/>
</dbReference>
<keyword evidence="2" id="KW-0028">Amino-acid biosynthesis</keyword>
<dbReference type="CDD" id="cd04238">
    <property type="entry name" value="AAK_NAGK-like"/>
    <property type="match status" value="1"/>
</dbReference>
<sequence length="263" mass="28806">MKIIILKLSGKALNEFTMNSHYIDLMNDLKKYYDGVVVVHGAGKMISEWSSTMKVATSFVNGHRKTTKEVMDIVSAVQGGLTNSTITSFLHAKGFEAAGLNGIDRGLFVADYLNEDLGYVGKPKLTGDIQWLKNLMKEGVIPVYSSVCRDIDGNLMNVNADLFTKELAIALDADTVLFVSDVEAVQIDGINMDQMSEHDVKNGIENGSITDGMIPKLESSVELLNKAVKKVWIGNNPTKLKFKSALLNDMGGTWIVESKRIAV</sequence>
<dbReference type="EC" id="2.7.2.8" evidence="9"/>
<evidence type="ECO:0000256" key="6">
    <source>
        <dbReference type="ARBA" id="ARBA00022840"/>
    </source>
</evidence>
<dbReference type="InterPro" id="IPR004662">
    <property type="entry name" value="AcgluKinase_fam"/>
</dbReference>
<dbReference type="GO" id="GO:0006526">
    <property type="term" value="P:L-arginine biosynthetic process"/>
    <property type="evidence" value="ECO:0007669"/>
    <property type="project" value="UniProtKB-KW"/>
</dbReference>
<keyword evidence="5 9" id="KW-0418">Kinase</keyword>
<dbReference type="PIRSF" id="PIRSF000728">
    <property type="entry name" value="NAGK"/>
    <property type="match status" value="1"/>
</dbReference>
<evidence type="ECO:0000256" key="2">
    <source>
        <dbReference type="ARBA" id="ARBA00022605"/>
    </source>
</evidence>
<organism evidence="9">
    <name type="scientific">hydrothermal vent metagenome</name>
    <dbReference type="NCBI Taxonomy" id="652676"/>
    <lineage>
        <taxon>unclassified sequences</taxon>
        <taxon>metagenomes</taxon>
        <taxon>ecological metagenomes</taxon>
    </lineage>
</organism>
<dbReference type="PANTHER" id="PTHR23342:SF0">
    <property type="entry name" value="N-ACETYLGLUTAMATE SYNTHASE, MITOCHONDRIAL"/>
    <property type="match status" value="1"/>
</dbReference>
<evidence type="ECO:0000256" key="4">
    <source>
        <dbReference type="ARBA" id="ARBA00022741"/>
    </source>
</evidence>
<dbReference type="NCBIfam" id="TIGR00761">
    <property type="entry name" value="argB"/>
    <property type="match status" value="1"/>
</dbReference>
<dbReference type="Pfam" id="PF00696">
    <property type="entry name" value="AA_kinase"/>
    <property type="match status" value="1"/>
</dbReference>
<evidence type="ECO:0000313" key="9">
    <source>
        <dbReference type="EMBL" id="VAX28485.1"/>
    </source>
</evidence>
<accession>A0A3B1D9N8</accession>
<dbReference type="Gene3D" id="3.40.1160.10">
    <property type="entry name" value="Acetylglutamate kinase-like"/>
    <property type="match status" value="1"/>
</dbReference>
<evidence type="ECO:0000259" key="8">
    <source>
        <dbReference type="Pfam" id="PF00696"/>
    </source>
</evidence>
<protein>
    <submittedName>
        <fullName evidence="9">Acetylglutamate kinase</fullName>
        <ecNumber evidence="9">2.7.2.8</ecNumber>
    </submittedName>
</protein>
<dbReference type="InterPro" id="IPR001048">
    <property type="entry name" value="Asp/Glu/Uridylate_kinase"/>
</dbReference>
<evidence type="ECO:0000256" key="7">
    <source>
        <dbReference type="ARBA" id="ARBA00029440"/>
    </source>
</evidence>
<dbReference type="GO" id="GO:0005737">
    <property type="term" value="C:cytoplasm"/>
    <property type="evidence" value="ECO:0007669"/>
    <property type="project" value="InterPro"/>
</dbReference>
<gene>
    <name evidence="9" type="ORF">MNBD_IGNAVI01-2427</name>
</gene>
<comment type="pathway">
    <text evidence="7">Amino-acid biosynthesis.</text>
</comment>
<reference evidence="9" key="1">
    <citation type="submission" date="2018-06" db="EMBL/GenBank/DDBJ databases">
        <authorList>
            <person name="Zhirakovskaya E."/>
        </authorList>
    </citation>
    <scope>NUCLEOTIDE SEQUENCE</scope>
</reference>